<feature type="coiled-coil region" evidence="1">
    <location>
        <begin position="52"/>
        <end position="98"/>
    </location>
</feature>
<name>A0A1I8BXW8_MELHA</name>
<dbReference type="Proteomes" id="UP000095281">
    <property type="component" value="Unplaced"/>
</dbReference>
<protein>
    <submittedName>
        <fullName evidence="3">Uncharacterized protein</fullName>
    </submittedName>
</protein>
<evidence type="ECO:0000313" key="3">
    <source>
        <dbReference type="WBParaSite" id="MhA1_Contig710.frz3.gene1"/>
    </source>
</evidence>
<reference evidence="3" key="1">
    <citation type="submission" date="2016-11" db="UniProtKB">
        <authorList>
            <consortium name="WormBaseParasite"/>
        </authorList>
    </citation>
    <scope>IDENTIFICATION</scope>
</reference>
<accession>A0A1I8BXW8</accession>
<proteinExistence type="predicted"/>
<keyword evidence="2" id="KW-1185">Reference proteome</keyword>
<dbReference type="AlphaFoldDB" id="A0A1I8BXW8"/>
<sequence>MKRMLVITGFAGKGRYNQEIANRIVYYNENGKYQELLSLVLIHYGNDLLKIIYILKEKSEEYEKKEKELEDELLDLSLKDVEENNKIAKDKEDKCKRM</sequence>
<dbReference type="WBParaSite" id="MhA1_Contig710.frz3.gene1">
    <property type="protein sequence ID" value="MhA1_Contig710.frz3.gene1"/>
    <property type="gene ID" value="MhA1_Contig710.frz3.gene1"/>
</dbReference>
<organism evidence="2 3">
    <name type="scientific">Meloidogyne hapla</name>
    <name type="common">Root-knot nematode worm</name>
    <dbReference type="NCBI Taxonomy" id="6305"/>
    <lineage>
        <taxon>Eukaryota</taxon>
        <taxon>Metazoa</taxon>
        <taxon>Ecdysozoa</taxon>
        <taxon>Nematoda</taxon>
        <taxon>Chromadorea</taxon>
        <taxon>Rhabditida</taxon>
        <taxon>Tylenchina</taxon>
        <taxon>Tylenchomorpha</taxon>
        <taxon>Tylenchoidea</taxon>
        <taxon>Meloidogynidae</taxon>
        <taxon>Meloidogyninae</taxon>
        <taxon>Meloidogyne</taxon>
    </lineage>
</organism>
<evidence type="ECO:0000256" key="1">
    <source>
        <dbReference type="SAM" id="Coils"/>
    </source>
</evidence>
<evidence type="ECO:0000313" key="2">
    <source>
        <dbReference type="Proteomes" id="UP000095281"/>
    </source>
</evidence>
<keyword evidence="1" id="KW-0175">Coiled coil</keyword>